<dbReference type="Proteomes" id="UP000233332">
    <property type="component" value="Unassembled WGS sequence"/>
</dbReference>
<dbReference type="PANTHER" id="PTHR30419:SF8">
    <property type="entry name" value="NITROGEN ASSIMILATION TRANSCRIPTIONAL ACTIVATOR-RELATED"/>
    <property type="match status" value="1"/>
</dbReference>
<evidence type="ECO:0000256" key="4">
    <source>
        <dbReference type="ARBA" id="ARBA00023163"/>
    </source>
</evidence>
<dbReference type="EMBL" id="NXGX01000002">
    <property type="protein sequence ID" value="PKR59721.1"/>
    <property type="molecule type" value="Genomic_DNA"/>
</dbReference>
<dbReference type="InterPro" id="IPR050950">
    <property type="entry name" value="HTH-type_LysR_regulators"/>
</dbReference>
<dbReference type="Gene3D" id="1.10.10.10">
    <property type="entry name" value="Winged helix-like DNA-binding domain superfamily/Winged helix DNA-binding domain"/>
    <property type="match status" value="1"/>
</dbReference>
<evidence type="ECO:0000259" key="5">
    <source>
        <dbReference type="PROSITE" id="PS50931"/>
    </source>
</evidence>
<dbReference type="CDD" id="cd08440">
    <property type="entry name" value="PBP2_LTTR_like_4"/>
    <property type="match status" value="1"/>
</dbReference>
<dbReference type="RefSeq" id="WP_101300836.1">
    <property type="nucleotide sequence ID" value="NZ_NXGX01000002.1"/>
</dbReference>
<sequence length="317" mass="34855">MKRINLDTDELRSFCILAETGSFRQAAQRLGVSGSTLSRQISRLEDRTQARLFDRDTRNVALTDQGQTFLRLAERVLNTTESALAEFDTYLNTRRGKLTIAGLPSVTAGLLPPLISDFMDAHPNVDVQLNDMLSEGVLREVEMGRADLGFTAGVVENSDNLSFQRLLSDKFIAVGAPDSFLKENRTYHWEEILSQPMVAMSRETSVRALIDAACAQNNLLFHPRFEVAHLATAGALVSQGLCITALPSLTLPVLGRSPLIFRPLESPVLLRQIGLIWRSGRTLPPAAQAFLNLVRSRNLSALAPNSTIENTILSPTS</sequence>
<keyword evidence="2" id="KW-0805">Transcription regulation</keyword>
<dbReference type="SUPFAM" id="SSF53850">
    <property type="entry name" value="Periplasmic binding protein-like II"/>
    <property type="match status" value="1"/>
</dbReference>
<proteinExistence type="inferred from homology"/>
<keyword evidence="4" id="KW-0804">Transcription</keyword>
<gene>
    <name evidence="6" type="ORF">COO92_06805</name>
</gene>
<protein>
    <submittedName>
        <fullName evidence="6">LysR family transcriptional regulator</fullName>
    </submittedName>
</protein>
<dbReference type="FunFam" id="1.10.10.10:FF:000001">
    <property type="entry name" value="LysR family transcriptional regulator"/>
    <property type="match status" value="1"/>
</dbReference>
<dbReference type="GO" id="GO:0005829">
    <property type="term" value="C:cytosol"/>
    <property type="evidence" value="ECO:0007669"/>
    <property type="project" value="TreeGrafter"/>
</dbReference>
<dbReference type="Pfam" id="PF00126">
    <property type="entry name" value="HTH_1"/>
    <property type="match status" value="1"/>
</dbReference>
<dbReference type="InterPro" id="IPR036390">
    <property type="entry name" value="WH_DNA-bd_sf"/>
</dbReference>
<accession>A0A2N3LA44</accession>
<dbReference type="Pfam" id="PF03466">
    <property type="entry name" value="LysR_substrate"/>
    <property type="match status" value="1"/>
</dbReference>
<keyword evidence="3" id="KW-0238">DNA-binding</keyword>
<dbReference type="PROSITE" id="PS50931">
    <property type="entry name" value="HTH_LYSR"/>
    <property type="match status" value="1"/>
</dbReference>
<name>A0A2N3LA44_9PROT</name>
<feature type="domain" description="HTH lysR-type" evidence="5">
    <location>
        <begin position="6"/>
        <end position="63"/>
    </location>
</feature>
<evidence type="ECO:0000256" key="2">
    <source>
        <dbReference type="ARBA" id="ARBA00023015"/>
    </source>
</evidence>
<dbReference type="SUPFAM" id="SSF46785">
    <property type="entry name" value="Winged helix' DNA-binding domain"/>
    <property type="match status" value="1"/>
</dbReference>
<dbReference type="InterPro" id="IPR005119">
    <property type="entry name" value="LysR_subst-bd"/>
</dbReference>
<evidence type="ECO:0000313" key="6">
    <source>
        <dbReference type="EMBL" id="PKR59721.1"/>
    </source>
</evidence>
<evidence type="ECO:0000313" key="7">
    <source>
        <dbReference type="Proteomes" id="UP000233332"/>
    </source>
</evidence>
<dbReference type="InterPro" id="IPR036388">
    <property type="entry name" value="WH-like_DNA-bd_sf"/>
</dbReference>
<keyword evidence="7" id="KW-1185">Reference proteome</keyword>
<dbReference type="AlphaFoldDB" id="A0A2N3LA44"/>
<evidence type="ECO:0000256" key="3">
    <source>
        <dbReference type="ARBA" id="ARBA00023125"/>
    </source>
</evidence>
<dbReference type="GO" id="GO:0003700">
    <property type="term" value="F:DNA-binding transcription factor activity"/>
    <property type="evidence" value="ECO:0007669"/>
    <property type="project" value="InterPro"/>
</dbReference>
<dbReference type="InterPro" id="IPR000847">
    <property type="entry name" value="LysR_HTH_N"/>
</dbReference>
<comment type="similarity">
    <text evidence="1">Belongs to the LysR transcriptional regulatory family.</text>
</comment>
<dbReference type="Gene3D" id="3.40.190.290">
    <property type="match status" value="1"/>
</dbReference>
<evidence type="ECO:0000256" key="1">
    <source>
        <dbReference type="ARBA" id="ARBA00009437"/>
    </source>
</evidence>
<comment type="caution">
    <text evidence="6">The sequence shown here is derived from an EMBL/GenBank/DDBJ whole genome shotgun (WGS) entry which is preliminary data.</text>
</comment>
<reference evidence="6 7" key="1">
    <citation type="submission" date="2017-09" db="EMBL/GenBank/DDBJ databases">
        <title>Biodiversity and function of Thalassospira species in the particle-attached aromatic-hydrocarbon-degrading consortia from the surface seawater of the China South Sea.</title>
        <authorList>
            <person name="Dong C."/>
            <person name="Lai Q."/>
            <person name="Shao Z."/>
        </authorList>
    </citation>
    <scope>NUCLEOTIDE SEQUENCE [LARGE SCALE GENOMIC DNA]</scope>
    <source>
        <strain evidence="6 7">139Z-12</strain>
    </source>
</reference>
<dbReference type="GO" id="GO:0003677">
    <property type="term" value="F:DNA binding"/>
    <property type="evidence" value="ECO:0007669"/>
    <property type="project" value="UniProtKB-KW"/>
</dbReference>
<dbReference type="PANTHER" id="PTHR30419">
    <property type="entry name" value="HTH-TYPE TRANSCRIPTIONAL REGULATOR YBHD"/>
    <property type="match status" value="1"/>
</dbReference>
<organism evidence="6 7">
    <name type="scientific">Thalassospira lohafexi</name>
    <dbReference type="NCBI Taxonomy" id="744227"/>
    <lineage>
        <taxon>Bacteria</taxon>
        <taxon>Pseudomonadati</taxon>
        <taxon>Pseudomonadota</taxon>
        <taxon>Alphaproteobacteria</taxon>
        <taxon>Rhodospirillales</taxon>
        <taxon>Thalassospiraceae</taxon>
        <taxon>Thalassospira</taxon>
    </lineage>
</organism>